<dbReference type="RefSeq" id="WP_087629931.1">
    <property type="nucleotide sequence ID" value="NZ_FCNZ02000005.1"/>
</dbReference>
<keyword evidence="1" id="KW-0812">Transmembrane</keyword>
<dbReference type="STRING" id="326475.AWB66_01807"/>
<feature type="transmembrane region" description="Helical" evidence="1">
    <location>
        <begin position="293"/>
        <end position="311"/>
    </location>
</feature>
<evidence type="ECO:0008006" key="4">
    <source>
        <dbReference type="Google" id="ProtNLM"/>
    </source>
</evidence>
<organism evidence="2 3">
    <name type="scientific">Caballeronia telluris</name>
    <dbReference type="NCBI Taxonomy" id="326475"/>
    <lineage>
        <taxon>Bacteria</taxon>
        <taxon>Pseudomonadati</taxon>
        <taxon>Pseudomonadota</taxon>
        <taxon>Betaproteobacteria</taxon>
        <taxon>Burkholderiales</taxon>
        <taxon>Burkholderiaceae</taxon>
        <taxon>Caballeronia</taxon>
    </lineage>
</organism>
<dbReference type="Proteomes" id="UP000054717">
    <property type="component" value="Unassembled WGS sequence"/>
</dbReference>
<evidence type="ECO:0000313" key="2">
    <source>
        <dbReference type="EMBL" id="SAL30952.1"/>
    </source>
</evidence>
<feature type="transmembrane region" description="Helical" evidence="1">
    <location>
        <begin position="362"/>
        <end position="386"/>
    </location>
</feature>
<keyword evidence="1" id="KW-1133">Transmembrane helix</keyword>
<feature type="transmembrane region" description="Helical" evidence="1">
    <location>
        <begin position="181"/>
        <end position="198"/>
    </location>
</feature>
<dbReference type="AlphaFoldDB" id="A0A158GG11"/>
<gene>
    <name evidence="2" type="ORF">AWB66_01807</name>
</gene>
<feature type="transmembrane region" description="Helical" evidence="1">
    <location>
        <begin position="331"/>
        <end position="350"/>
    </location>
</feature>
<feature type="transmembrane region" description="Helical" evidence="1">
    <location>
        <begin position="50"/>
        <end position="73"/>
    </location>
</feature>
<dbReference type="EMBL" id="FCNZ02000005">
    <property type="protein sequence ID" value="SAL30952.1"/>
    <property type="molecule type" value="Genomic_DNA"/>
</dbReference>
<feature type="transmembrane region" description="Helical" evidence="1">
    <location>
        <begin position="12"/>
        <end position="38"/>
    </location>
</feature>
<feature type="transmembrane region" description="Helical" evidence="1">
    <location>
        <begin position="210"/>
        <end position="240"/>
    </location>
</feature>
<feature type="transmembrane region" description="Helical" evidence="1">
    <location>
        <begin position="246"/>
        <end position="272"/>
    </location>
</feature>
<name>A0A158GG11_9BURK</name>
<evidence type="ECO:0000313" key="3">
    <source>
        <dbReference type="Proteomes" id="UP000054717"/>
    </source>
</evidence>
<reference evidence="2" key="1">
    <citation type="submission" date="2016-01" db="EMBL/GenBank/DDBJ databases">
        <authorList>
            <person name="Peeters Charlotte."/>
        </authorList>
    </citation>
    <scope>NUCLEOTIDE SEQUENCE</scope>
    <source>
        <strain evidence="2">LMG 22936</strain>
    </source>
</reference>
<feature type="transmembrane region" description="Helical" evidence="1">
    <location>
        <begin position="117"/>
        <end position="141"/>
    </location>
</feature>
<accession>A0A158GG11</accession>
<feature type="transmembrane region" description="Helical" evidence="1">
    <location>
        <begin position="93"/>
        <end position="110"/>
    </location>
</feature>
<comment type="caution">
    <text evidence="2">The sequence shown here is derived from an EMBL/GenBank/DDBJ whole genome shotgun (WGS) entry which is preliminary data.</text>
</comment>
<proteinExistence type="predicted"/>
<keyword evidence="1" id="KW-0472">Membrane</keyword>
<protein>
    <recommendedName>
        <fullName evidence="4">O-antigen polymerase</fullName>
    </recommendedName>
</protein>
<keyword evidence="3" id="KW-1185">Reference proteome</keyword>
<evidence type="ECO:0000256" key="1">
    <source>
        <dbReference type="SAM" id="Phobius"/>
    </source>
</evidence>
<sequence length="413" mass="45167">MKSRFGADTFYIFIALLIASLTSHRAYVEMAGILLLWLCCMATKDSREIFFSPAYLICTISAASVISACYLWFLMTAHWGVAPDLEKSAGNNYMFLLLVALFMVSLRALIAARIHQVVTALGMLLVLNSSILFLQTAVLIVTKKYIDFVQPVTGEASRYFNYESVNPIFEFRPTGLYVEPSTFSAAVGVMAVGYILLSRAQGSQPAKLPVLFAIVAMLITQSAAAVVQAGVLLTATVLIQDRSMKFWWSVLLAVVIVASPGLIAAYLDSFLLKVGADSGIRLALMKFAYQTRHGWDFVFGYGPFGLESSLYGLASGAGSPQVSSLNDAGLFNFFIVKYGIAGVLIPIWILSRMRRDVAGMLFFALIMSSKLSYMNPVLFLGLLPLVSRFPTPAPLAENIPTARRPKTASPMWT</sequence>